<reference evidence="11 12" key="1">
    <citation type="submission" date="2024-09" db="EMBL/GenBank/DDBJ databases">
        <authorList>
            <person name="Sun Q."/>
            <person name="Mori K."/>
        </authorList>
    </citation>
    <scope>NUCLEOTIDE SEQUENCE [LARGE SCALE GENOMIC DNA]</scope>
    <source>
        <strain evidence="11 12">CICC 10874</strain>
    </source>
</reference>
<dbReference type="Pfam" id="PF07730">
    <property type="entry name" value="HisKA_3"/>
    <property type="match status" value="1"/>
</dbReference>
<keyword evidence="8" id="KW-0902">Two-component regulatory system</keyword>
<evidence type="ECO:0000313" key="11">
    <source>
        <dbReference type="EMBL" id="MFC0672971.1"/>
    </source>
</evidence>
<dbReference type="Pfam" id="PF02518">
    <property type="entry name" value="HATPase_c"/>
    <property type="match status" value="1"/>
</dbReference>
<feature type="transmembrane region" description="Helical" evidence="9">
    <location>
        <begin position="106"/>
        <end position="124"/>
    </location>
</feature>
<evidence type="ECO:0000313" key="12">
    <source>
        <dbReference type="Proteomes" id="UP001589793"/>
    </source>
</evidence>
<evidence type="ECO:0000256" key="3">
    <source>
        <dbReference type="ARBA" id="ARBA00022553"/>
    </source>
</evidence>
<dbReference type="SUPFAM" id="SSF55874">
    <property type="entry name" value="ATPase domain of HSP90 chaperone/DNA topoisomerase II/histidine kinase"/>
    <property type="match status" value="1"/>
</dbReference>
<gene>
    <name evidence="11" type="ORF">ACFFF6_03255</name>
</gene>
<feature type="transmembrane region" description="Helical" evidence="9">
    <location>
        <begin position="65"/>
        <end position="94"/>
    </location>
</feature>
<keyword evidence="6 11" id="KW-0418">Kinase</keyword>
<dbReference type="InterPro" id="IPR003594">
    <property type="entry name" value="HATPase_dom"/>
</dbReference>
<dbReference type="EMBL" id="JBHLSV010000003">
    <property type="protein sequence ID" value="MFC0672971.1"/>
    <property type="molecule type" value="Genomic_DNA"/>
</dbReference>
<dbReference type="Gene3D" id="1.20.5.1930">
    <property type="match status" value="1"/>
</dbReference>
<organism evidence="11 12">
    <name type="scientific">Brachybacterium hainanense</name>
    <dbReference type="NCBI Taxonomy" id="1541174"/>
    <lineage>
        <taxon>Bacteria</taxon>
        <taxon>Bacillati</taxon>
        <taxon>Actinomycetota</taxon>
        <taxon>Actinomycetes</taxon>
        <taxon>Micrococcales</taxon>
        <taxon>Dermabacteraceae</taxon>
        <taxon>Brachybacterium</taxon>
    </lineage>
</organism>
<dbReference type="RefSeq" id="WP_376978174.1">
    <property type="nucleotide sequence ID" value="NZ_JBHLSV010000003.1"/>
</dbReference>
<protein>
    <recommendedName>
        <fullName evidence="2">histidine kinase</fullName>
        <ecNumber evidence="2">2.7.13.3</ecNumber>
    </recommendedName>
</protein>
<name>A0ABV6R7N8_9MICO</name>
<dbReference type="InterPro" id="IPR011712">
    <property type="entry name" value="Sig_transdc_His_kin_sub3_dim/P"/>
</dbReference>
<dbReference type="InterPro" id="IPR050482">
    <property type="entry name" value="Sensor_HK_TwoCompSys"/>
</dbReference>
<keyword evidence="5" id="KW-0547">Nucleotide-binding</keyword>
<evidence type="ECO:0000256" key="8">
    <source>
        <dbReference type="ARBA" id="ARBA00023012"/>
    </source>
</evidence>
<dbReference type="PANTHER" id="PTHR24421">
    <property type="entry name" value="NITRATE/NITRITE SENSOR PROTEIN NARX-RELATED"/>
    <property type="match status" value="1"/>
</dbReference>
<evidence type="ECO:0000256" key="7">
    <source>
        <dbReference type="ARBA" id="ARBA00022840"/>
    </source>
</evidence>
<evidence type="ECO:0000256" key="5">
    <source>
        <dbReference type="ARBA" id="ARBA00022741"/>
    </source>
</evidence>
<keyword evidence="9" id="KW-0472">Membrane</keyword>
<dbReference type="GO" id="GO:0016301">
    <property type="term" value="F:kinase activity"/>
    <property type="evidence" value="ECO:0007669"/>
    <property type="project" value="UniProtKB-KW"/>
</dbReference>
<keyword evidence="12" id="KW-1185">Reference proteome</keyword>
<evidence type="ECO:0000256" key="9">
    <source>
        <dbReference type="SAM" id="Phobius"/>
    </source>
</evidence>
<feature type="domain" description="Histidine kinase/HSP90-like ATPase" evidence="10">
    <location>
        <begin position="294"/>
        <end position="383"/>
    </location>
</feature>
<keyword evidence="9" id="KW-0812">Transmembrane</keyword>
<evidence type="ECO:0000256" key="2">
    <source>
        <dbReference type="ARBA" id="ARBA00012438"/>
    </source>
</evidence>
<evidence type="ECO:0000259" key="10">
    <source>
        <dbReference type="SMART" id="SM00387"/>
    </source>
</evidence>
<dbReference type="InterPro" id="IPR036890">
    <property type="entry name" value="HATPase_C_sf"/>
</dbReference>
<comment type="caution">
    <text evidence="11">The sequence shown here is derived from an EMBL/GenBank/DDBJ whole genome shotgun (WGS) entry which is preliminary data.</text>
</comment>
<feature type="transmembrane region" description="Helical" evidence="9">
    <location>
        <begin position="136"/>
        <end position="156"/>
    </location>
</feature>
<dbReference type="CDD" id="cd16917">
    <property type="entry name" value="HATPase_UhpB-NarQ-NarX-like"/>
    <property type="match status" value="1"/>
</dbReference>
<keyword evidence="9" id="KW-1133">Transmembrane helix</keyword>
<dbReference type="EC" id="2.7.13.3" evidence="2"/>
<keyword evidence="3" id="KW-0597">Phosphoprotein</keyword>
<dbReference type="Proteomes" id="UP001589793">
    <property type="component" value="Unassembled WGS sequence"/>
</dbReference>
<keyword evidence="4" id="KW-0808">Transferase</keyword>
<comment type="catalytic activity">
    <reaction evidence="1">
        <text>ATP + protein L-histidine = ADP + protein N-phospho-L-histidine.</text>
        <dbReference type="EC" id="2.7.13.3"/>
    </reaction>
</comment>
<evidence type="ECO:0000256" key="1">
    <source>
        <dbReference type="ARBA" id="ARBA00000085"/>
    </source>
</evidence>
<dbReference type="PANTHER" id="PTHR24421:SF10">
    <property type="entry name" value="NITRATE_NITRITE SENSOR PROTEIN NARQ"/>
    <property type="match status" value="1"/>
</dbReference>
<evidence type="ECO:0000256" key="6">
    <source>
        <dbReference type="ARBA" id="ARBA00022777"/>
    </source>
</evidence>
<keyword evidence="7" id="KW-0067">ATP-binding</keyword>
<evidence type="ECO:0000256" key="4">
    <source>
        <dbReference type="ARBA" id="ARBA00022679"/>
    </source>
</evidence>
<dbReference type="SMART" id="SM00387">
    <property type="entry name" value="HATPase_c"/>
    <property type="match status" value="1"/>
</dbReference>
<proteinExistence type="predicted"/>
<accession>A0ABV6R7N8</accession>
<dbReference type="Gene3D" id="3.30.565.10">
    <property type="entry name" value="Histidine kinase-like ATPase, C-terminal domain"/>
    <property type="match status" value="1"/>
</dbReference>
<sequence length="389" mass="40738">MPHRIPRPTRRDVALAAALAGVLLPPTAVMMLLPLSSPAGPVIVALASAAHVALCWRSTRPGVVLPVVLACLAGAAAMSGLAVLVPSALLLLVALQAAAAQGDRRLALVVAVLAPCGAALLYGRDPMIARSAFGPSAWMLALLLLALCSAAVAMGLQRRAELRSARLTAEALGLERRGRQLRIEQAEAAERARIARDLHDVLAHALTVVVAQARVARFAAARPEAETALDRVEETARDALRDLRGTLRTLRSAEDARIPPPGLAEVDDLLGRMRGLGLVVDRHVQGAPRALGTATELAVHRVLQEALTNALRHGGGVLLWTEVWGEDQLVIRLSNDIPASAGSTAGTGAGLPGMRERLAAIGGALSIDADDGFTLHLRVPAPVRERSVR</sequence>